<name>A0A328KXC3_9LACT</name>
<dbReference type="GO" id="GO:0006189">
    <property type="term" value="P:'de novo' IMP biosynthetic process"/>
    <property type="evidence" value="ECO:0007669"/>
    <property type="project" value="InterPro"/>
</dbReference>
<protein>
    <submittedName>
        <fullName evidence="1">Uncharacterized protein</fullName>
    </submittedName>
</protein>
<proteinExistence type="predicted"/>
<dbReference type="GO" id="GO:0004642">
    <property type="term" value="F:phosphoribosylformylglycinamidine synthase activity"/>
    <property type="evidence" value="ECO:0007669"/>
    <property type="project" value="InterPro"/>
</dbReference>
<dbReference type="SUPFAM" id="SSF56042">
    <property type="entry name" value="PurM C-terminal domain-like"/>
    <property type="match status" value="1"/>
</dbReference>
<dbReference type="Proteomes" id="UP000249099">
    <property type="component" value="Unassembled WGS sequence"/>
</dbReference>
<reference evidence="1 2" key="1">
    <citation type="submission" date="2017-03" db="EMBL/GenBank/DDBJ databases">
        <title>wgs assembly of Dolosigranulum pigrum KPL CDC strains.</title>
        <authorList>
            <person name="Brugger S.D."/>
            <person name="Pettigrew M."/>
            <person name="Kong Y."/>
            <person name="Lemon K.P."/>
        </authorList>
    </citation>
    <scope>NUCLEOTIDE SEQUENCE [LARGE SCALE GENOMIC DNA]</scope>
    <source>
        <strain evidence="1 2">KPL1931_CDC4294-98</strain>
    </source>
</reference>
<dbReference type="Pfam" id="PF02769">
    <property type="entry name" value="AIRS_C"/>
    <property type="match status" value="1"/>
</dbReference>
<dbReference type="EMBL" id="NAQV01000003">
    <property type="protein sequence ID" value="RAN64997.1"/>
    <property type="molecule type" value="Genomic_DNA"/>
</dbReference>
<dbReference type="InterPro" id="IPR010074">
    <property type="entry name" value="PRibForGlyAmidine_synth_PurL"/>
</dbReference>
<dbReference type="Gene3D" id="3.90.650.10">
    <property type="entry name" value="PurM-like C-terminal domain"/>
    <property type="match status" value="1"/>
</dbReference>
<evidence type="ECO:0000313" key="2">
    <source>
        <dbReference type="Proteomes" id="UP000249099"/>
    </source>
</evidence>
<dbReference type="InterPro" id="IPR036676">
    <property type="entry name" value="PurM-like_C_sf"/>
</dbReference>
<dbReference type="PANTHER" id="PTHR43555">
    <property type="entry name" value="PHOSPHORIBOSYLFORMYLGLYCINAMIDINE SYNTHASE SUBUNIT PURL"/>
    <property type="match status" value="1"/>
</dbReference>
<dbReference type="PANTHER" id="PTHR43555:SF1">
    <property type="entry name" value="PHOSPHORIBOSYLFORMYLGLYCINAMIDINE SYNTHASE SUBUNIT PURL"/>
    <property type="match status" value="1"/>
</dbReference>
<gene>
    <name evidence="1" type="ORF">B8A44_01125</name>
</gene>
<organism evidence="1 2">
    <name type="scientific">Dolosigranulum pigrum</name>
    <dbReference type="NCBI Taxonomy" id="29394"/>
    <lineage>
        <taxon>Bacteria</taxon>
        <taxon>Bacillati</taxon>
        <taxon>Bacillota</taxon>
        <taxon>Bacilli</taxon>
        <taxon>Lactobacillales</taxon>
        <taxon>Carnobacteriaceae</taxon>
        <taxon>Dolosigranulum</taxon>
    </lineage>
</organism>
<dbReference type="AlphaFoldDB" id="A0A328KXC3"/>
<comment type="caution">
    <text evidence="1">The sequence shown here is derived from an EMBL/GenBank/DDBJ whole genome shotgun (WGS) entry which is preliminary data.</text>
</comment>
<evidence type="ECO:0000313" key="1">
    <source>
        <dbReference type="EMBL" id="RAN64997.1"/>
    </source>
</evidence>
<dbReference type="InterPro" id="IPR010918">
    <property type="entry name" value="PurM-like_C_dom"/>
</dbReference>
<dbReference type="RefSeq" id="WP_112788624.1">
    <property type="nucleotide sequence ID" value="NZ_CP040415.1"/>
</dbReference>
<sequence>MPGLLQVVFKTDFGLTVNLSDYSGAQLFSETQSRYVVSVTSDQQAAFEAFAQERGVFVQQLGTVTDEPTIHVTTAERAYILNKPNLESLWQHALPTLLNPS</sequence>
<accession>A0A328KXC3</accession>